<evidence type="ECO:0000313" key="3">
    <source>
        <dbReference type="Proteomes" id="UP001159427"/>
    </source>
</evidence>
<accession>A0ABN8PX92</accession>
<comment type="caution">
    <text evidence="2">The sequence shown here is derived from an EMBL/GenBank/DDBJ whole genome shotgun (WGS) entry which is preliminary data.</text>
</comment>
<keyword evidence="1" id="KW-1133">Transmembrane helix</keyword>
<keyword evidence="1" id="KW-0472">Membrane</keyword>
<name>A0ABN8PX92_9CNID</name>
<dbReference type="Proteomes" id="UP001159427">
    <property type="component" value="Unassembled WGS sequence"/>
</dbReference>
<keyword evidence="1" id="KW-0812">Transmembrane</keyword>
<evidence type="ECO:0000313" key="2">
    <source>
        <dbReference type="EMBL" id="CAH3150657.1"/>
    </source>
</evidence>
<proteinExistence type="predicted"/>
<feature type="non-terminal residue" evidence="2">
    <location>
        <position position="1"/>
    </location>
</feature>
<evidence type="ECO:0000256" key="1">
    <source>
        <dbReference type="SAM" id="Phobius"/>
    </source>
</evidence>
<organism evidence="2 3">
    <name type="scientific">Porites evermanni</name>
    <dbReference type="NCBI Taxonomy" id="104178"/>
    <lineage>
        <taxon>Eukaryota</taxon>
        <taxon>Metazoa</taxon>
        <taxon>Cnidaria</taxon>
        <taxon>Anthozoa</taxon>
        <taxon>Hexacorallia</taxon>
        <taxon>Scleractinia</taxon>
        <taxon>Fungiina</taxon>
        <taxon>Poritidae</taxon>
        <taxon>Porites</taxon>
    </lineage>
</organism>
<dbReference type="EMBL" id="CALNXI010000996">
    <property type="protein sequence ID" value="CAH3150657.1"/>
    <property type="molecule type" value="Genomic_DNA"/>
</dbReference>
<reference evidence="2 3" key="1">
    <citation type="submission" date="2022-05" db="EMBL/GenBank/DDBJ databases">
        <authorList>
            <consortium name="Genoscope - CEA"/>
            <person name="William W."/>
        </authorList>
    </citation>
    <scope>NUCLEOTIDE SEQUENCE [LARGE SCALE GENOMIC DNA]</scope>
</reference>
<sequence length="141" mass="16472">KTKTLLVTSKRLEKKISNKTLKIKRNLLLAGRKLLFNALIKPILLYGSYAWTRRQRKRMRIRNEDDCPDYVTKLLPRNSDLRSDSKASRYGRFNLVRPFYNRETEGGRTFKVSGAKLWNRIPLDMRKKDTAGAFKNALVLA</sequence>
<feature type="transmembrane region" description="Helical" evidence="1">
    <location>
        <begin position="34"/>
        <end position="52"/>
    </location>
</feature>
<keyword evidence="3" id="KW-1185">Reference proteome</keyword>
<protein>
    <submittedName>
        <fullName evidence="2">Uncharacterized protein</fullName>
    </submittedName>
</protein>
<gene>
    <name evidence="2" type="ORF">PEVE_00045315</name>
</gene>